<dbReference type="Proteomes" id="UP001227268">
    <property type="component" value="Unassembled WGS sequence"/>
</dbReference>
<organism evidence="1 2">
    <name type="scientific">Naganishia friedmannii</name>
    <dbReference type="NCBI Taxonomy" id="89922"/>
    <lineage>
        <taxon>Eukaryota</taxon>
        <taxon>Fungi</taxon>
        <taxon>Dikarya</taxon>
        <taxon>Basidiomycota</taxon>
        <taxon>Agaricomycotina</taxon>
        <taxon>Tremellomycetes</taxon>
        <taxon>Filobasidiales</taxon>
        <taxon>Filobasidiaceae</taxon>
        <taxon>Naganishia</taxon>
    </lineage>
</organism>
<dbReference type="EMBL" id="JASBWT010000003">
    <property type="protein sequence ID" value="KAJ9106324.1"/>
    <property type="molecule type" value="Genomic_DNA"/>
</dbReference>
<evidence type="ECO:0000313" key="2">
    <source>
        <dbReference type="Proteomes" id="UP001227268"/>
    </source>
</evidence>
<comment type="caution">
    <text evidence="1">The sequence shown here is derived from an EMBL/GenBank/DDBJ whole genome shotgun (WGS) entry which is preliminary data.</text>
</comment>
<sequence>MPISTTLTNGVPEGTVKLESKLLDYDALESIISVYVHDEVKDPLAETQEAALRREARCLKLEGVSWLFKNIVDRQLFIHLHFPTIDAVHRLTASMQIAQPKAFLDKIRMHTRCVSFGFTFDAYDTSPEYTLVVTTIKSILEVCGERLRGFRQLGPYMSPLPAPLWKTLRTRCQNLEYLDGFGFCLDAASQTGQAFIQYMFAFRKLRRLTTSVVWLPPTFIPEVRRPILMTEEEKRRSGLLDRKCRQNFAQLESLRTPLVQWDNLLVEALLIADLPKLRNLQLGIWESETVVRFLIKHGPKLVNVDLLLYRWSIWPWTGESQGMSTLVRTPQKFQIEHLFEHCPGLRTMTLHQNQALAGLVNRAGLSQGKLHLETLRLGSNDDGSYAAMLEYQPLDEKSFAFTNMEELELTQKQMLTADWKSVFPDLREIVVYWPGLNTEKAKETDNKEDRKAKEVKREPGKVVTRNVAMQRIQVWREALEKQAITLSVQEPPLETA</sequence>
<keyword evidence="2" id="KW-1185">Reference proteome</keyword>
<name>A0ACC2W4Z3_9TREE</name>
<reference evidence="1" key="1">
    <citation type="submission" date="2023-04" db="EMBL/GenBank/DDBJ databases">
        <title>Draft Genome sequencing of Naganishia species isolated from polar environments using Oxford Nanopore Technology.</title>
        <authorList>
            <person name="Leo P."/>
            <person name="Venkateswaran K."/>
        </authorList>
    </citation>
    <scope>NUCLEOTIDE SEQUENCE</scope>
    <source>
        <strain evidence="1">MNA-CCFEE 5423</strain>
    </source>
</reference>
<accession>A0ACC2W4Z3</accession>
<protein>
    <submittedName>
        <fullName evidence="1">Uncharacterized protein</fullName>
    </submittedName>
</protein>
<proteinExistence type="predicted"/>
<evidence type="ECO:0000313" key="1">
    <source>
        <dbReference type="EMBL" id="KAJ9106324.1"/>
    </source>
</evidence>
<gene>
    <name evidence="1" type="ORF">QFC21_001470</name>
</gene>